<reference evidence="2 3" key="1">
    <citation type="journal article" date="2021" name="Elife">
        <title>Chloroplast acquisition without the gene transfer in kleptoplastic sea slugs, Plakobranchus ocellatus.</title>
        <authorList>
            <person name="Maeda T."/>
            <person name="Takahashi S."/>
            <person name="Yoshida T."/>
            <person name="Shimamura S."/>
            <person name="Takaki Y."/>
            <person name="Nagai Y."/>
            <person name="Toyoda A."/>
            <person name="Suzuki Y."/>
            <person name="Arimoto A."/>
            <person name="Ishii H."/>
            <person name="Satoh N."/>
            <person name="Nishiyama T."/>
            <person name="Hasebe M."/>
            <person name="Maruyama T."/>
            <person name="Minagawa J."/>
            <person name="Obokata J."/>
            <person name="Shigenobu S."/>
        </authorList>
    </citation>
    <scope>NUCLEOTIDE SEQUENCE [LARGE SCALE GENOMIC DNA]</scope>
</reference>
<feature type="compositionally biased region" description="Low complexity" evidence="1">
    <location>
        <begin position="1"/>
        <end position="19"/>
    </location>
</feature>
<accession>A0AAV4ED33</accession>
<evidence type="ECO:0000256" key="1">
    <source>
        <dbReference type="SAM" id="MobiDB-lite"/>
    </source>
</evidence>
<dbReference type="EMBL" id="BMAT01003620">
    <property type="protein sequence ID" value="GFR58694.1"/>
    <property type="molecule type" value="Genomic_DNA"/>
</dbReference>
<gene>
    <name evidence="2" type="ORF">ElyMa_001774000</name>
</gene>
<evidence type="ECO:0000313" key="3">
    <source>
        <dbReference type="Proteomes" id="UP000762676"/>
    </source>
</evidence>
<keyword evidence="3" id="KW-1185">Reference proteome</keyword>
<proteinExistence type="predicted"/>
<dbReference type="AlphaFoldDB" id="A0AAV4ED33"/>
<evidence type="ECO:0000313" key="2">
    <source>
        <dbReference type="EMBL" id="GFR58694.1"/>
    </source>
</evidence>
<protein>
    <submittedName>
        <fullName evidence="2">Uncharacterized protein</fullName>
    </submittedName>
</protein>
<comment type="caution">
    <text evidence="2">The sequence shown here is derived from an EMBL/GenBank/DDBJ whole genome shotgun (WGS) entry which is preliminary data.</text>
</comment>
<feature type="region of interest" description="Disordered" evidence="1">
    <location>
        <begin position="1"/>
        <end position="34"/>
    </location>
</feature>
<organism evidence="2 3">
    <name type="scientific">Elysia marginata</name>
    <dbReference type="NCBI Taxonomy" id="1093978"/>
    <lineage>
        <taxon>Eukaryota</taxon>
        <taxon>Metazoa</taxon>
        <taxon>Spiralia</taxon>
        <taxon>Lophotrochozoa</taxon>
        <taxon>Mollusca</taxon>
        <taxon>Gastropoda</taxon>
        <taxon>Heterobranchia</taxon>
        <taxon>Euthyneura</taxon>
        <taxon>Panpulmonata</taxon>
        <taxon>Sacoglossa</taxon>
        <taxon>Placobranchoidea</taxon>
        <taxon>Plakobranchidae</taxon>
        <taxon>Elysia</taxon>
    </lineage>
</organism>
<name>A0AAV4ED33_9GAST</name>
<sequence length="98" mass="10390">MVKPVSSGSTPGSRSSCPSMACSGHPPRHSGRHSFMVAHSTDMSTNQPQVLSLKVSFCPFMGAVQKHSLLNGLTTSRKYPLLLSLHGCSTNSNVCSKT</sequence>
<dbReference type="Proteomes" id="UP000762676">
    <property type="component" value="Unassembled WGS sequence"/>
</dbReference>